<dbReference type="CDD" id="cd12148">
    <property type="entry name" value="fungal_TF_MHR"/>
    <property type="match status" value="1"/>
</dbReference>
<dbReference type="OrthoDB" id="2354504at2759"/>
<name>A0A1X0R8S4_RHIZD</name>
<dbReference type="EMBL" id="KV921889">
    <property type="protein sequence ID" value="ORE08364.1"/>
    <property type="molecule type" value="Genomic_DNA"/>
</dbReference>
<protein>
    <recommendedName>
        <fullName evidence="2">Transcription factor domain-containing protein</fullName>
    </recommendedName>
</protein>
<sequence length="521" mass="61008">MSYSDIFLIQSPKSPNENTWYYTPEQLKNRQCEFIERPSPIDTVYNSPAAEGDSMNLIENRIVIEFSTFSELKLALIDSEDTNTSNVVKQTEEEEMKIQATSTTIPSFVRTDVESSHLLDVLMDQATRHWCCIGFKIAPIKLETIKNWRQAPWPIVYCVASISLVSFLSRQYHSDFNRHAAMAFYQQARTKMDDILEDSMNPQIIQSYFCLSYTSNLLRLYEHQRTWGGLASISLQHLIRTNSAQIDPVTLSLWIRWYYIDAWLCLTVGRDCLLPDRLPWLDLKIIEQLSISQVVQDDDNQQFGFACIGYYMRKYIRAIQAGKLYNTHPHEPSEYYYQITDNLIRWYNQLPTYSSSSPASRLHLHICYHSMRLVVLYHFLQQPQQPPPESILINCLTTNLELLQALEHLKQKGCDQSTYHHMFLAIHNTSKRIYQYKQLHALRPFAEEQLKINLALLKSTQAYTHDAFKMKIYAEMIQNQFNKMNISMEKKQNVMPRILVFKKDASISTKKTSKNKRIKNQ</sequence>
<dbReference type="AlphaFoldDB" id="A0A1X0R8S4"/>
<gene>
    <name evidence="1" type="ORF">BCV72DRAFT_225117</name>
</gene>
<evidence type="ECO:0000313" key="1">
    <source>
        <dbReference type="EMBL" id="ORE08364.1"/>
    </source>
</evidence>
<dbReference type="Proteomes" id="UP000242414">
    <property type="component" value="Unassembled WGS sequence"/>
</dbReference>
<organism evidence="1">
    <name type="scientific">Rhizopus microsporus var. microsporus</name>
    <dbReference type="NCBI Taxonomy" id="86635"/>
    <lineage>
        <taxon>Eukaryota</taxon>
        <taxon>Fungi</taxon>
        <taxon>Fungi incertae sedis</taxon>
        <taxon>Mucoromycota</taxon>
        <taxon>Mucoromycotina</taxon>
        <taxon>Mucoromycetes</taxon>
        <taxon>Mucorales</taxon>
        <taxon>Mucorineae</taxon>
        <taxon>Rhizopodaceae</taxon>
        <taxon>Rhizopus</taxon>
    </lineage>
</organism>
<reference evidence="1" key="1">
    <citation type="journal article" date="2016" name="Proc. Natl. Acad. Sci. U.S.A.">
        <title>Lipid metabolic changes in an early divergent fungus govern the establishment of a mutualistic symbiosis with endobacteria.</title>
        <authorList>
            <person name="Lastovetsky O.A."/>
            <person name="Gaspar M.L."/>
            <person name="Mondo S.J."/>
            <person name="LaButti K.M."/>
            <person name="Sandor L."/>
            <person name="Grigoriev I.V."/>
            <person name="Henry S.A."/>
            <person name="Pawlowska T.E."/>
        </authorList>
    </citation>
    <scope>NUCLEOTIDE SEQUENCE [LARGE SCALE GENOMIC DNA]</scope>
    <source>
        <strain evidence="1">ATCC 52814</strain>
    </source>
</reference>
<accession>A0A1X0R8S4</accession>
<dbReference type="VEuPathDB" id="FungiDB:BCV72DRAFT_225117"/>
<evidence type="ECO:0008006" key="2">
    <source>
        <dbReference type="Google" id="ProtNLM"/>
    </source>
</evidence>
<proteinExistence type="predicted"/>